<dbReference type="Gene3D" id="3.30.450.20">
    <property type="entry name" value="PAS domain"/>
    <property type="match status" value="1"/>
</dbReference>
<dbReference type="AlphaFoldDB" id="A0A6J8E142"/>
<evidence type="ECO:0000256" key="8">
    <source>
        <dbReference type="ARBA" id="ARBA00023224"/>
    </source>
</evidence>
<dbReference type="OrthoDB" id="2129233at2759"/>
<evidence type="ECO:0000256" key="4">
    <source>
        <dbReference type="ARBA" id="ARBA00022729"/>
    </source>
</evidence>
<proteinExistence type="inferred from homology"/>
<dbReference type="PANTHER" id="PTHR32546">
    <property type="entry name" value="G-PROTEIN COUPLED RECEPTOR 158-RELATED"/>
    <property type="match status" value="1"/>
</dbReference>
<evidence type="ECO:0000256" key="7">
    <source>
        <dbReference type="ARBA" id="ARBA00023180"/>
    </source>
</evidence>
<keyword evidence="3" id="KW-0472">Membrane</keyword>
<keyword evidence="8" id="KW-0807">Transducer</keyword>
<accession>A0A6J8E142</accession>
<evidence type="ECO:0000256" key="2">
    <source>
        <dbReference type="ARBA" id="ARBA00007242"/>
    </source>
</evidence>
<name>A0A6J8E142_MYTCO</name>
<dbReference type="Proteomes" id="UP000507470">
    <property type="component" value="Unassembled WGS sequence"/>
</dbReference>
<organism evidence="10 11">
    <name type="scientific">Mytilus coruscus</name>
    <name type="common">Sea mussel</name>
    <dbReference type="NCBI Taxonomy" id="42192"/>
    <lineage>
        <taxon>Eukaryota</taxon>
        <taxon>Metazoa</taxon>
        <taxon>Spiralia</taxon>
        <taxon>Lophotrochozoa</taxon>
        <taxon>Mollusca</taxon>
        <taxon>Bivalvia</taxon>
        <taxon>Autobranchia</taxon>
        <taxon>Pteriomorphia</taxon>
        <taxon>Mytilida</taxon>
        <taxon>Mytiloidea</taxon>
        <taxon>Mytilidae</taxon>
        <taxon>Mytilinae</taxon>
        <taxon>Mytilus</taxon>
    </lineage>
</organism>
<comment type="similarity">
    <text evidence="2">Belongs to the G-protein coupled receptor 3 family.</text>
</comment>
<gene>
    <name evidence="10" type="ORF">MCOR_46703</name>
</gene>
<dbReference type="InterPro" id="IPR054714">
    <property type="entry name" value="GPR158_179_extracellular"/>
</dbReference>
<evidence type="ECO:0000256" key="5">
    <source>
        <dbReference type="ARBA" id="ARBA00023040"/>
    </source>
</evidence>
<dbReference type="InterPro" id="IPR043458">
    <property type="entry name" value="GPR158/179"/>
</dbReference>
<keyword evidence="7" id="KW-0325">Glycoprotein</keyword>
<keyword evidence="6" id="KW-0675">Receptor</keyword>
<dbReference type="EMBL" id="CACVKT020008246">
    <property type="protein sequence ID" value="CAC5413846.1"/>
    <property type="molecule type" value="Genomic_DNA"/>
</dbReference>
<evidence type="ECO:0000313" key="11">
    <source>
        <dbReference type="Proteomes" id="UP000507470"/>
    </source>
</evidence>
<dbReference type="PANTHER" id="PTHR32546:SF26">
    <property type="entry name" value="SMOG, ISOFORM D"/>
    <property type="match status" value="1"/>
</dbReference>
<evidence type="ECO:0000256" key="6">
    <source>
        <dbReference type="ARBA" id="ARBA00023170"/>
    </source>
</evidence>
<reference evidence="10 11" key="1">
    <citation type="submission" date="2020-06" db="EMBL/GenBank/DDBJ databases">
        <authorList>
            <person name="Li R."/>
            <person name="Bekaert M."/>
        </authorList>
    </citation>
    <scope>NUCLEOTIDE SEQUENCE [LARGE SCALE GENOMIC DNA]</scope>
    <source>
        <strain evidence="11">wild</strain>
    </source>
</reference>
<feature type="domain" description="GPR158/179 extracellular" evidence="9">
    <location>
        <begin position="201"/>
        <end position="299"/>
    </location>
</feature>
<evidence type="ECO:0000256" key="1">
    <source>
        <dbReference type="ARBA" id="ARBA00004651"/>
    </source>
</evidence>
<evidence type="ECO:0000259" key="9">
    <source>
        <dbReference type="Pfam" id="PF22572"/>
    </source>
</evidence>
<protein>
    <submittedName>
        <fullName evidence="10">GPR158</fullName>
    </submittedName>
</protein>
<keyword evidence="4" id="KW-0732">Signal</keyword>
<dbReference type="GO" id="GO:0004930">
    <property type="term" value="F:G protein-coupled receptor activity"/>
    <property type="evidence" value="ECO:0007669"/>
    <property type="project" value="UniProtKB-KW"/>
</dbReference>
<evidence type="ECO:0000313" key="10">
    <source>
        <dbReference type="EMBL" id="CAC5413846.1"/>
    </source>
</evidence>
<comment type="subcellular location">
    <subcellularLocation>
        <location evidence="1">Cell membrane</location>
        <topology evidence="1">Multi-pass membrane protein</topology>
    </subcellularLocation>
</comment>
<sequence length="319" mass="36271">MNPKCGFSVAIFTSFVLMQEIKSFAKDGKLEAITALNIIGNTRTDMCSAANLDLTLDFTLWNGYTNLAIHNANYMSTRIYQNKGTLESIPDLTFFNFVRNVVITGSPKVFSSGLAFEPGVFSRYKEFAPYAYYKHGVIRLYDLSLSYVYTSVDSEWYYKLKSRKWDNASSILTEIHQRNGSTDMEDENVVMYFAQKEDGYWSKPYFDCGFSNIWLVTFSVPIFGQDATGKPVFKGVAFIDMNLNESDINQCDIDDDDESADIFLNVFRGTHKCLPNTKCQFQPGLGFRKGSYNCLRANGSFFNNEGTYSLTKSHESCYK</sequence>
<dbReference type="Pfam" id="PF22572">
    <property type="entry name" value="GPR158_179_EC"/>
    <property type="match status" value="1"/>
</dbReference>
<keyword evidence="5" id="KW-0297">G-protein coupled receptor</keyword>
<keyword evidence="3" id="KW-1003">Cell membrane</keyword>
<dbReference type="GO" id="GO:0005886">
    <property type="term" value="C:plasma membrane"/>
    <property type="evidence" value="ECO:0007669"/>
    <property type="project" value="UniProtKB-SubCell"/>
</dbReference>
<keyword evidence="11" id="KW-1185">Reference proteome</keyword>
<evidence type="ECO:0000256" key="3">
    <source>
        <dbReference type="ARBA" id="ARBA00022475"/>
    </source>
</evidence>
<dbReference type="CDD" id="cd12913">
    <property type="entry name" value="PDC1_MCP_like"/>
    <property type="match status" value="1"/>
</dbReference>